<name>A0A1W1BQY0_9ZZZZ</name>
<evidence type="ECO:0000313" key="1">
    <source>
        <dbReference type="EMBL" id="SFV55875.1"/>
    </source>
</evidence>
<dbReference type="AlphaFoldDB" id="A0A1W1BQY0"/>
<dbReference type="PROSITE" id="PS51257">
    <property type="entry name" value="PROKAR_LIPOPROTEIN"/>
    <property type="match status" value="1"/>
</dbReference>
<evidence type="ECO:0008006" key="2">
    <source>
        <dbReference type="Google" id="ProtNLM"/>
    </source>
</evidence>
<dbReference type="EMBL" id="FPHE01000065">
    <property type="protein sequence ID" value="SFV55875.1"/>
    <property type="molecule type" value="Genomic_DNA"/>
</dbReference>
<sequence>MKLKLIVTSMVILLFSACTDSNKNEASVENFTNVINEHFKQRDFCIKITDKIGKFPDETSGATTTLYEYQVYEKMGFLKLTPQRVKYQGMIGGGDKDGMTDGYKVELTEKGKKAYHDDKKGSFSSKGFCIGYYKVDKISNYTTPAERNGFVMSKVDYTLTAMNLEDKIVKIIKEEQAKGQFYSTKIDKSKEESRALILTEMKGWIHERDMRRR</sequence>
<proteinExistence type="predicted"/>
<gene>
    <name evidence="1" type="ORF">MNB_SV-12-603</name>
</gene>
<protein>
    <recommendedName>
        <fullName evidence="2">Lipoprotein</fullName>
    </recommendedName>
</protein>
<reference evidence="1" key="1">
    <citation type="submission" date="2016-10" db="EMBL/GenBank/DDBJ databases">
        <authorList>
            <person name="de Groot N.N."/>
        </authorList>
    </citation>
    <scope>NUCLEOTIDE SEQUENCE</scope>
</reference>
<organism evidence="1">
    <name type="scientific">hydrothermal vent metagenome</name>
    <dbReference type="NCBI Taxonomy" id="652676"/>
    <lineage>
        <taxon>unclassified sequences</taxon>
        <taxon>metagenomes</taxon>
        <taxon>ecological metagenomes</taxon>
    </lineage>
</organism>
<accession>A0A1W1BQY0</accession>